<keyword evidence="3" id="KW-0378">Hydrolase</keyword>
<dbReference type="GO" id="GO:0006508">
    <property type="term" value="P:proteolysis"/>
    <property type="evidence" value="ECO:0007669"/>
    <property type="project" value="UniProtKB-KW"/>
</dbReference>
<dbReference type="SUPFAM" id="SSF81923">
    <property type="entry name" value="Double Clp-N motif"/>
    <property type="match status" value="2"/>
</dbReference>
<keyword evidence="3" id="KW-0645">Protease</keyword>
<dbReference type="Pfam" id="PF02861">
    <property type="entry name" value="Clp_N"/>
    <property type="match status" value="2"/>
</dbReference>
<dbReference type="Proteomes" id="UP001500979">
    <property type="component" value="Unassembled WGS sequence"/>
</dbReference>
<comment type="caution">
    <text evidence="3">The sequence shown here is derived from an EMBL/GenBank/DDBJ whole genome shotgun (WGS) entry which is preliminary data.</text>
</comment>
<dbReference type="EMBL" id="BAAAUX010000045">
    <property type="protein sequence ID" value="GAA2821791.1"/>
    <property type="molecule type" value="Genomic_DNA"/>
</dbReference>
<sequence length="181" mass="19515">MFERFTSAAKQAVTGAVREAQQQRAPEITSEHLLLAVLGNPTGAGRMLAEHGVTRDDITTAHAEARRRGGLTDADASALRDLGIDVDSVVHSVEDTHGPGALAAGRRRRSRFGLRRHIPFGTEAKKILEGSLREALDLGNRAIGDEHFLLAILQRATAASEVLDRNGITYASVRSRFSRAA</sequence>
<evidence type="ECO:0000256" key="1">
    <source>
        <dbReference type="PROSITE-ProRule" id="PRU01251"/>
    </source>
</evidence>
<dbReference type="GO" id="GO:0008233">
    <property type="term" value="F:peptidase activity"/>
    <property type="evidence" value="ECO:0007669"/>
    <property type="project" value="UniProtKB-KW"/>
</dbReference>
<dbReference type="InterPro" id="IPR036628">
    <property type="entry name" value="Clp_N_dom_sf"/>
</dbReference>
<feature type="domain" description="Clp R" evidence="2">
    <location>
        <begin position="2"/>
        <end position="181"/>
    </location>
</feature>
<keyword evidence="4" id="KW-1185">Reference proteome</keyword>
<dbReference type="PROSITE" id="PS51903">
    <property type="entry name" value="CLP_R"/>
    <property type="match status" value="1"/>
</dbReference>
<evidence type="ECO:0000313" key="4">
    <source>
        <dbReference type="Proteomes" id="UP001500979"/>
    </source>
</evidence>
<accession>A0ABN3VN68</accession>
<reference evidence="3 4" key="1">
    <citation type="journal article" date="2019" name="Int. J. Syst. Evol. Microbiol.">
        <title>The Global Catalogue of Microorganisms (GCM) 10K type strain sequencing project: providing services to taxonomists for standard genome sequencing and annotation.</title>
        <authorList>
            <consortium name="The Broad Institute Genomics Platform"/>
            <consortium name="The Broad Institute Genome Sequencing Center for Infectious Disease"/>
            <person name="Wu L."/>
            <person name="Ma J."/>
        </authorList>
    </citation>
    <scope>NUCLEOTIDE SEQUENCE [LARGE SCALE GENOMIC DNA]</scope>
    <source>
        <strain evidence="3 4">JCM 9383</strain>
    </source>
</reference>
<protein>
    <submittedName>
        <fullName evidence="3">Clp protease N-terminal domain-containing protein</fullName>
    </submittedName>
</protein>
<gene>
    <name evidence="3" type="ORF">GCM10010470_66360</name>
</gene>
<proteinExistence type="predicted"/>
<dbReference type="RefSeq" id="WP_344686344.1">
    <property type="nucleotide sequence ID" value="NZ_BAAAUX010000045.1"/>
</dbReference>
<name>A0ABN3VN68_9PSEU</name>
<dbReference type="Gene3D" id="1.10.1780.10">
    <property type="entry name" value="Clp, N-terminal domain"/>
    <property type="match status" value="2"/>
</dbReference>
<evidence type="ECO:0000259" key="2">
    <source>
        <dbReference type="PROSITE" id="PS51903"/>
    </source>
</evidence>
<keyword evidence="1" id="KW-0677">Repeat</keyword>
<dbReference type="InterPro" id="IPR004176">
    <property type="entry name" value="Clp_R_N"/>
</dbReference>
<evidence type="ECO:0000313" key="3">
    <source>
        <dbReference type="EMBL" id="GAA2821791.1"/>
    </source>
</evidence>
<organism evidence="3 4">
    <name type="scientific">Saccharopolyspora taberi</name>
    <dbReference type="NCBI Taxonomy" id="60895"/>
    <lineage>
        <taxon>Bacteria</taxon>
        <taxon>Bacillati</taxon>
        <taxon>Actinomycetota</taxon>
        <taxon>Actinomycetes</taxon>
        <taxon>Pseudonocardiales</taxon>
        <taxon>Pseudonocardiaceae</taxon>
        <taxon>Saccharopolyspora</taxon>
    </lineage>
</organism>